<protein>
    <submittedName>
        <fullName evidence="2 4">Uncharacterized protein</fullName>
    </submittedName>
</protein>
<keyword evidence="3" id="KW-1185">Reference proteome</keyword>
<proteinExistence type="predicted"/>
<name>A0A183J6R5_9BILA</name>
<organism evidence="4">
    <name type="scientific">Soboliphyme baturini</name>
    <dbReference type="NCBI Taxonomy" id="241478"/>
    <lineage>
        <taxon>Eukaryota</taxon>
        <taxon>Metazoa</taxon>
        <taxon>Ecdysozoa</taxon>
        <taxon>Nematoda</taxon>
        <taxon>Enoplea</taxon>
        <taxon>Dorylaimia</taxon>
        <taxon>Dioctophymatida</taxon>
        <taxon>Dioctophymatoidea</taxon>
        <taxon>Soboliphymatidae</taxon>
        <taxon>Soboliphyme</taxon>
    </lineage>
</organism>
<reference evidence="4" key="1">
    <citation type="submission" date="2016-06" db="UniProtKB">
        <authorList>
            <consortium name="WormBaseParasite"/>
        </authorList>
    </citation>
    <scope>IDENTIFICATION</scope>
</reference>
<feature type="region of interest" description="Disordered" evidence="1">
    <location>
        <begin position="140"/>
        <end position="160"/>
    </location>
</feature>
<dbReference type="AlphaFoldDB" id="A0A183J6R5"/>
<evidence type="ECO:0000313" key="2">
    <source>
        <dbReference type="EMBL" id="VDP41089.1"/>
    </source>
</evidence>
<feature type="region of interest" description="Disordered" evidence="1">
    <location>
        <begin position="72"/>
        <end position="106"/>
    </location>
</feature>
<feature type="compositionally biased region" description="Basic and acidic residues" evidence="1">
    <location>
        <begin position="72"/>
        <end position="86"/>
    </location>
</feature>
<evidence type="ECO:0000313" key="3">
    <source>
        <dbReference type="Proteomes" id="UP000270296"/>
    </source>
</evidence>
<dbReference type="Proteomes" id="UP000270296">
    <property type="component" value="Unassembled WGS sequence"/>
</dbReference>
<evidence type="ECO:0000256" key="1">
    <source>
        <dbReference type="SAM" id="MobiDB-lite"/>
    </source>
</evidence>
<dbReference type="EMBL" id="UZAM01015913">
    <property type="protein sequence ID" value="VDP41089.1"/>
    <property type="molecule type" value="Genomic_DNA"/>
</dbReference>
<dbReference type="WBParaSite" id="SBAD_0001194901-mRNA-1">
    <property type="protein sequence ID" value="SBAD_0001194901-mRNA-1"/>
    <property type="gene ID" value="SBAD_0001194901"/>
</dbReference>
<gene>
    <name evidence="2" type="ORF">SBAD_LOCUS11563</name>
</gene>
<reference evidence="2 3" key="2">
    <citation type="submission" date="2018-11" db="EMBL/GenBank/DDBJ databases">
        <authorList>
            <consortium name="Pathogen Informatics"/>
        </authorList>
    </citation>
    <scope>NUCLEOTIDE SEQUENCE [LARGE SCALE GENOMIC DNA]</scope>
</reference>
<accession>A0A183J6R5</accession>
<evidence type="ECO:0000313" key="4">
    <source>
        <dbReference type="WBParaSite" id="SBAD_0001194901-mRNA-1"/>
    </source>
</evidence>
<sequence length="319" mass="35993">MSEVLSGLRKSYDSQQHVAQKVFTLKRMDSSTEGIASPGISKTKARNKEYLFAPSNWMELSDTTKSLYTNERKNTEEQKKSCDHSNRPQGDVKSWIQRPAGENRRTKTVVATGEANHVSATEDHSSDRQVKFLPREVANSPIPHSSRQIRRKKADLQSESTKIPANPVRRVGVLKLPLSTVLRTASRNIEDLKGLFNRGTGRKFKQWPDFCHYIDCPVCITVIAGSRAYKTGVVERSIRASNPGLGPGCGPERFSDAAAAMWKTTLGCNGTTDRVPVHSAGRLQEYRRRFFHWMKASLRHPSSRRLHPWIQNYVKCGPF</sequence>